<gene>
    <name evidence="2" type="ORF">GL284_11460</name>
</gene>
<evidence type="ECO:0008006" key="4">
    <source>
        <dbReference type="Google" id="ProtNLM"/>
    </source>
</evidence>
<dbReference type="RefSeq" id="WP_147273360.1">
    <property type="nucleotide sequence ID" value="NZ_WMIH01000009.1"/>
</dbReference>
<comment type="caution">
    <text evidence="2">The sequence shown here is derived from an EMBL/GenBank/DDBJ whole genome shotgun (WGS) entry which is preliminary data.</text>
</comment>
<organism evidence="2 3">
    <name type="scientific">Paracoccus shanxieyensis</name>
    <dbReference type="NCBI Taxonomy" id="2675752"/>
    <lineage>
        <taxon>Bacteria</taxon>
        <taxon>Pseudomonadati</taxon>
        <taxon>Pseudomonadota</taxon>
        <taxon>Alphaproteobacteria</taxon>
        <taxon>Rhodobacterales</taxon>
        <taxon>Paracoccaceae</taxon>
        <taxon>Paracoccus</taxon>
    </lineage>
</organism>
<evidence type="ECO:0000256" key="1">
    <source>
        <dbReference type="SAM" id="MobiDB-lite"/>
    </source>
</evidence>
<dbReference type="EMBL" id="WMII01000009">
    <property type="protein sequence ID" value="MTH64883.1"/>
    <property type="molecule type" value="Genomic_DNA"/>
</dbReference>
<reference evidence="2 3" key="1">
    <citation type="submission" date="2019-11" db="EMBL/GenBank/DDBJ databases">
        <authorList>
            <person name="Dong K."/>
        </authorList>
    </citation>
    <scope>NUCLEOTIDE SEQUENCE [LARGE SCALE GENOMIC DNA]</scope>
    <source>
        <strain evidence="2 3">DK608</strain>
    </source>
</reference>
<sequence length="136" mass="14298">MTKRAGVKFRASCGRLRRFAICILLLAIGALVLQVPVHASPTGHAIHQQQAAAQASHCTQHHASDDHGANQSPSCVNTDGSPNLADCCQTCLTAAVPVAPPEFGPPTSGEAFTVVRPDPHDRFPEGILRPPRPIAA</sequence>
<evidence type="ECO:0000313" key="3">
    <source>
        <dbReference type="Proteomes" id="UP000478740"/>
    </source>
</evidence>
<accession>A0A6L6IXD5</accession>
<keyword evidence="3" id="KW-1185">Reference proteome</keyword>
<protein>
    <recommendedName>
        <fullName evidence="4">DUF2946 domain-containing protein</fullName>
    </recommendedName>
</protein>
<dbReference type="Proteomes" id="UP000478740">
    <property type="component" value="Unassembled WGS sequence"/>
</dbReference>
<feature type="region of interest" description="Disordered" evidence="1">
    <location>
        <begin position="53"/>
        <end position="76"/>
    </location>
</feature>
<dbReference type="AlphaFoldDB" id="A0A6L6IXD5"/>
<name>A0A6L6IXD5_9RHOB</name>
<evidence type="ECO:0000313" key="2">
    <source>
        <dbReference type="EMBL" id="MTH64883.1"/>
    </source>
</evidence>
<proteinExistence type="predicted"/>